<name>A0ABU1Q279_9PSEU</name>
<sequence>MRMLGKLAVAVGATAAVLLAAPAANASDSDRTDLTHSVEALGRTSEAQPKLGLPLLGSVPIVSQVAGGLLGGLLGGGGVPVGAGG</sequence>
<evidence type="ECO:0000256" key="1">
    <source>
        <dbReference type="SAM" id="SignalP"/>
    </source>
</evidence>
<protein>
    <recommendedName>
        <fullName evidence="4">Secreted protein</fullName>
    </recommendedName>
</protein>
<feature type="signal peptide" evidence="1">
    <location>
        <begin position="1"/>
        <end position="26"/>
    </location>
</feature>
<reference evidence="2 3" key="1">
    <citation type="submission" date="2023-07" db="EMBL/GenBank/DDBJ databases">
        <title>Sequencing the genomes of 1000 actinobacteria strains.</title>
        <authorList>
            <person name="Klenk H.-P."/>
        </authorList>
    </citation>
    <scope>NUCLEOTIDE SEQUENCE [LARGE SCALE GENOMIC DNA]</scope>
    <source>
        <strain evidence="2 3">DSM 43749</strain>
    </source>
</reference>
<evidence type="ECO:0000313" key="2">
    <source>
        <dbReference type="EMBL" id="MDR6597008.1"/>
    </source>
</evidence>
<evidence type="ECO:0008006" key="4">
    <source>
        <dbReference type="Google" id="ProtNLM"/>
    </source>
</evidence>
<gene>
    <name evidence="2" type="ORF">J2S66_005392</name>
</gene>
<organism evidence="2 3">
    <name type="scientific">Saccharothrix longispora</name>
    <dbReference type="NCBI Taxonomy" id="33920"/>
    <lineage>
        <taxon>Bacteria</taxon>
        <taxon>Bacillati</taxon>
        <taxon>Actinomycetota</taxon>
        <taxon>Actinomycetes</taxon>
        <taxon>Pseudonocardiales</taxon>
        <taxon>Pseudonocardiaceae</taxon>
        <taxon>Saccharothrix</taxon>
    </lineage>
</organism>
<evidence type="ECO:0000313" key="3">
    <source>
        <dbReference type="Proteomes" id="UP001268819"/>
    </source>
</evidence>
<dbReference type="RefSeq" id="WP_310310064.1">
    <property type="nucleotide sequence ID" value="NZ_BAAAXB010000001.1"/>
</dbReference>
<accession>A0ABU1Q279</accession>
<dbReference type="EMBL" id="JAVDSG010000001">
    <property type="protein sequence ID" value="MDR6597008.1"/>
    <property type="molecule type" value="Genomic_DNA"/>
</dbReference>
<comment type="caution">
    <text evidence="2">The sequence shown here is derived from an EMBL/GenBank/DDBJ whole genome shotgun (WGS) entry which is preliminary data.</text>
</comment>
<dbReference type="Proteomes" id="UP001268819">
    <property type="component" value="Unassembled WGS sequence"/>
</dbReference>
<proteinExistence type="predicted"/>
<keyword evidence="3" id="KW-1185">Reference proteome</keyword>
<keyword evidence="1" id="KW-0732">Signal</keyword>
<feature type="chain" id="PRO_5045331259" description="Secreted protein" evidence="1">
    <location>
        <begin position="27"/>
        <end position="85"/>
    </location>
</feature>